<evidence type="ECO:0000313" key="11">
    <source>
        <dbReference type="EMBL" id="KZS47033.1"/>
    </source>
</evidence>
<protein>
    <recommendedName>
        <fullName evidence="10">Carrier domain-containing protein</fullName>
    </recommendedName>
</protein>
<feature type="domain" description="Carrier" evidence="10">
    <location>
        <begin position="2587"/>
        <end position="2661"/>
    </location>
</feature>
<evidence type="ECO:0000256" key="4">
    <source>
        <dbReference type="ARBA" id="ARBA00022553"/>
    </source>
</evidence>
<dbReference type="InterPro" id="IPR036736">
    <property type="entry name" value="ACP-like_sf"/>
</dbReference>
<feature type="region of interest" description="Disordered" evidence="9">
    <location>
        <begin position="1533"/>
        <end position="1553"/>
    </location>
</feature>
<dbReference type="NCBIfam" id="TIGR01733">
    <property type="entry name" value="AA-adenyl-dom"/>
    <property type="match status" value="3"/>
</dbReference>
<feature type="domain" description="Carrier" evidence="10">
    <location>
        <begin position="1556"/>
        <end position="1631"/>
    </location>
</feature>
<dbReference type="GO" id="GO:0044550">
    <property type="term" value="P:secondary metabolite biosynthetic process"/>
    <property type="evidence" value="ECO:0007669"/>
    <property type="project" value="UniProtKB-ARBA"/>
</dbReference>
<dbReference type="InterPro" id="IPR000873">
    <property type="entry name" value="AMP-dep_synth/lig_dom"/>
</dbReference>
<dbReference type="InterPro" id="IPR045851">
    <property type="entry name" value="AMP-bd_C_sf"/>
</dbReference>
<dbReference type="PROSITE" id="PS00455">
    <property type="entry name" value="AMP_BINDING"/>
    <property type="match status" value="3"/>
</dbReference>
<dbReference type="InterPro" id="IPR009081">
    <property type="entry name" value="PP-bd_ACP"/>
</dbReference>
<dbReference type="GeneID" id="97557587"/>
<evidence type="ECO:0000256" key="9">
    <source>
        <dbReference type="SAM" id="MobiDB-lite"/>
    </source>
</evidence>
<comment type="cofactor">
    <cofactor evidence="1">
        <name>pantetheine 4'-phosphate</name>
        <dbReference type="ChEBI" id="CHEBI:47942"/>
    </cofactor>
</comment>
<dbReference type="Gene3D" id="3.30.559.30">
    <property type="entry name" value="Nonribosomal peptide synthetase, condensation domain"/>
    <property type="match status" value="3"/>
</dbReference>
<dbReference type="Gene3D" id="3.40.50.980">
    <property type="match status" value="4"/>
</dbReference>
<keyword evidence="7" id="KW-0045">Antibiotic biosynthesis</keyword>
<dbReference type="Gene3D" id="3.40.50.12780">
    <property type="entry name" value="N-terminal domain of ligase-like"/>
    <property type="match status" value="1"/>
</dbReference>
<dbReference type="InterPro" id="IPR025110">
    <property type="entry name" value="AMP-bd_C"/>
</dbReference>
<dbReference type="Gene3D" id="2.30.38.10">
    <property type="entry name" value="Luciferase, Domain 3"/>
    <property type="match status" value="2"/>
</dbReference>
<dbReference type="Gene3D" id="3.30.300.30">
    <property type="match status" value="3"/>
</dbReference>
<keyword evidence="6" id="KW-0677">Repeat</keyword>
<keyword evidence="5" id="KW-0436">Ligase</keyword>
<evidence type="ECO:0000256" key="7">
    <source>
        <dbReference type="ARBA" id="ARBA00023194"/>
    </source>
</evidence>
<name>A0A163K6Y4_9BACL</name>
<dbReference type="GO" id="GO:0031177">
    <property type="term" value="F:phosphopantetheine binding"/>
    <property type="evidence" value="ECO:0007669"/>
    <property type="project" value="InterPro"/>
</dbReference>
<evidence type="ECO:0000259" key="10">
    <source>
        <dbReference type="PROSITE" id="PS50075"/>
    </source>
</evidence>
<dbReference type="InterPro" id="IPR023213">
    <property type="entry name" value="CAT-like_dom_sf"/>
</dbReference>
<dbReference type="EMBL" id="LWMH01000001">
    <property type="protein sequence ID" value="KZS47033.1"/>
    <property type="molecule type" value="Genomic_DNA"/>
</dbReference>
<dbReference type="GO" id="GO:0043041">
    <property type="term" value="P:amino acid activation for nonribosomal peptide biosynthetic process"/>
    <property type="evidence" value="ECO:0007669"/>
    <property type="project" value="TreeGrafter"/>
</dbReference>
<dbReference type="Pfam" id="PF13193">
    <property type="entry name" value="AMP-binding_C"/>
    <property type="match status" value="3"/>
</dbReference>
<comment type="similarity">
    <text evidence="2">Belongs to the ATP-dependent AMP-binding enzyme family.</text>
</comment>
<dbReference type="Gene3D" id="3.30.559.10">
    <property type="entry name" value="Chloramphenicol acetyltransferase-like domain"/>
    <property type="match status" value="3"/>
</dbReference>
<keyword evidence="3" id="KW-0596">Phosphopantetheine</keyword>
<reference evidence="11" key="1">
    <citation type="journal article" date="2016" name="Genome Announc.">
        <title>Draft genomes of two strains of Paenibacillus glucanolyticus with capability to degrade lignocellulose.</title>
        <authorList>
            <person name="Mathews S.L."/>
            <person name="Pawlak J."/>
            <person name="Grunden A.M."/>
        </authorList>
    </citation>
    <scope>NUCLEOTIDE SEQUENCE [LARGE SCALE GENOMIC DNA]</scope>
    <source>
        <strain evidence="11">SLM1</strain>
    </source>
</reference>
<dbReference type="PANTHER" id="PTHR45527">
    <property type="entry name" value="NONRIBOSOMAL PEPTIDE SYNTHETASE"/>
    <property type="match status" value="1"/>
</dbReference>
<dbReference type="FunFam" id="2.30.38.10:FF:000001">
    <property type="entry name" value="Non-ribosomal peptide synthetase PvdI"/>
    <property type="match status" value="3"/>
</dbReference>
<dbReference type="CDD" id="cd05930">
    <property type="entry name" value="A_NRPS"/>
    <property type="match status" value="1"/>
</dbReference>
<dbReference type="InterPro" id="IPR042099">
    <property type="entry name" value="ANL_N_sf"/>
</dbReference>
<dbReference type="Pfam" id="PF00501">
    <property type="entry name" value="AMP-binding"/>
    <property type="match status" value="3"/>
</dbReference>
<dbReference type="FunFam" id="1.10.1200.10:FF:000005">
    <property type="entry name" value="Nonribosomal peptide synthetase 1"/>
    <property type="match status" value="3"/>
</dbReference>
<dbReference type="InterPro" id="IPR001242">
    <property type="entry name" value="Condensation_dom"/>
</dbReference>
<feature type="region of interest" description="Disordered" evidence="9">
    <location>
        <begin position="502"/>
        <end position="522"/>
    </location>
</feature>
<dbReference type="CDD" id="cd19534">
    <property type="entry name" value="E_NRPS"/>
    <property type="match status" value="1"/>
</dbReference>
<dbReference type="InterPro" id="IPR010071">
    <property type="entry name" value="AA_adenyl_dom"/>
</dbReference>
<dbReference type="GO" id="GO:0016874">
    <property type="term" value="F:ligase activity"/>
    <property type="evidence" value="ECO:0007669"/>
    <property type="project" value="UniProtKB-KW"/>
</dbReference>
<keyword evidence="8" id="KW-0511">Multifunctional enzyme</keyword>
<dbReference type="FunFam" id="3.30.300.30:FF:000010">
    <property type="entry name" value="Enterobactin synthetase component F"/>
    <property type="match status" value="3"/>
</dbReference>
<dbReference type="GO" id="GO:0008610">
    <property type="term" value="P:lipid biosynthetic process"/>
    <property type="evidence" value="ECO:0007669"/>
    <property type="project" value="UniProtKB-ARBA"/>
</dbReference>
<dbReference type="FunFam" id="3.40.50.12780:FF:000012">
    <property type="entry name" value="Non-ribosomal peptide synthetase"/>
    <property type="match status" value="2"/>
</dbReference>
<dbReference type="InterPro" id="IPR020845">
    <property type="entry name" value="AMP-binding_CS"/>
</dbReference>
<sequence length="3118" mass="355278">MHSIQNASSIQDIRVRTIDSIFEKQALLTPLKSAILTDRGEFNYQFINERSNQIAHFLESKGVEKEELIGISAVRSLEMIIGILAILKIGGGYVPLDASLPNQRLMSIIQDSNIKKVLHFDVNLEQFDHISYYDINSDIYDLFAKTNLTKYHTSSNLAYLIYTSGTTGKPKGVMVEHGSVVQRIEWMVQHYQFNENEVLLFKTPFTFDVSVWELFTWFFVGSCVAVLNNEYDRSPKQVIDCVERYNVTSIHFVPSMLNLFFDELMQHANTKKIHSLRLVLTSGEILQSAHINRFKHLIFDKYGTMLSNIYGSTEVAEISYYDCYMKNNAISSPPLGRPITNMKWYILDTDLDEREVLVPGELCVSGPCVARGYWQRPELTAEKFIDNPFEPGERLYRTGDLVRWLPDGSIEYVGRIDEQVKIRGNRVELGEIEAALLEHSKVKEAVVITRQEEQDSAYLCAYLVTSASWSVGELRQHVGSTLPEYMIPSYFVEMEQLPLTPNGKVDKKGLPKPEGQLQTSAPYEAPATPTEEILVQIWQEVLGSERIGVLDNFFELGGHSLKAMMLVSRMHKGLDVEIPLREVFARKNIRELTEYIKQHGNERVYEDIAVAEEQPYYITSSAQRRMYVVQQLEGADTSYNMPAVYHVQGPLDEERWKQAVHALIERHEALRTSFELIDDALMQIIHPRVRINMDILDVGAEEAEQHIQQFVRLFDLSQAPLFRIQLLRLGAEEYLLLMDMHHIISDGMSWDILLRELGALYEGQTLEPLRIQYKDYAVWQQSREQKERLVRHKQYWLDQYEGELPVLELPTDYPRPPVQRFEGETYEFELDAQMLHGLKALAVQEGSTLYAVLLACYNILLAKYTGQEDIIVGTAIVGRPQMELEKIVGVFINTITFRNAPQAALSFRTFLTQVKDQVYASYEYAEYPFEELIEQLQLRRDMSRHPLVDTLFTLQNSQANAWMNLKNLEITPRATEWNNTQFDLSWDAFNNGENLQILVEYSTHLFQRASIERMAEHFKHIVAQVVANPKMRISEVEVTTVAEQWQILYDFNQTIKDYAHDKTIQELFEAQVKRTPNYIAVVFEDEQLTYREVNARANHLARVLRNKGVARDEYVGVMMERSMDMVVAILGVLKAGGAYVPLDPDYPVQRLSYMLADSGTQLLLTHHSLSIPESYTGETLEVDRIPLNGEDVSNLDIVNGPHDLAYLIYTSGSTGNPKGVMVEHQGVCNLQVVGQNFQVQPGTHVLQCSSFSFDVSVGEIFYTLLNGGALFIASRERLLSGSELLTWLREEKVECIPGFSPVLLQNLPLVNLPELKTICTGGESLPIELVRKWGEGRRFLNAYGPTEATVDTTIALCTPDMAKAPIGTPISNKKVYILNPALQVMPIGVPGELCVGGVGIARGYWQRPELTAEKFIDNPFEPGERLYRTGDLVRWLPDGSIEYVGRIDEQVKIRGNRVELGEIEAALLEHSKVKEAVVITRQEEQDSAYLCAYLVTSASWSVGELRQHVGSTLPEYMIPSYFVEMEQLPLTPNGKVDKKGLPKPEGQLQTSAPYEAPATPTEEILVQIWQEVLGSERIGVLDNFFELGGHSLKAMMLVSRMHKGLDVEIPLREVFARKNIRELTEYIKQHGNERVYEDIAVAEEQPYYITSSAQRRMYVVQQLEGADTSYNMPAVYHVQGPLDEERWKQAVHALIERHEALRTSFELIDDALMQIIHPRVRINMDILDVGAEEAEQHIQQFVRLFDLSQAPLFRIQLLRLGAEEYLLLMDMHHIISDGMSWDILLRELGALYEGQTLEPLRIQYKDYAVWQQSREQKERLVRHKQYWLDQYEGELPVLELPTDYPRPPVQRFEGETYEFELDAQMLHGLKALAVQEGSTLYAVLLACYNILLAKYTGQEDIIVGTAIVGRPQMELEKIVGVFINTITFRNAPQAALSFRTFLTQVKDQVYASYEYAEYPFEELIEQLQLRRDMSRHPLVDTLFTLQNSQANAWMNLKNLEITPRATEWNNTQFDLSWDAFNNGENLQILVEYSTHLFQRASIERMAEHFKHIVAQVVANPKMRISEVEVTTVAEQWQILYDFNQTIKDYAHDKTIQELFEAQVKRTPNYIAVVFEDEQLTYREVNARANHLARVLRNKGVARDEYVGVMMERSMDMVVAILGVLKAGGAYVPLDPDYPVQRLSYMLADSGTQLLLTHHSLSIPESYTGETLEVDRIPLNGEDVSNLDIVNGPHDLAYLIYTSGSTGNPKGVMVEHQGVCNLQVVGQNFQVQPGTHVLQCSSFSFDVSVGEIFYTLLNGGALFIASRERLLSGSELLTWLREEKVECIPGFSPVLLQNLPLVNLPELKTICTGGESLPIELVRKWGEGRKFLNAYGPTEATVDTTIALCTPDMAKAPIGTPISNKKVYILNPALQVMPIGVPGELCVGGVGIARGYWQRPELTAEKFIDNPFEPGERLYRTGDLVRWLPDGSIEYVGRIDEQVKIRGNRVELGEIEAALLEHSKVKEAVVITRQEEQDSAYLCAYLVTSASWSVGELRQHVGSTLPEYMIPSYFVEMEQLPLTPNGKVDKKGLPKPEGQLQTSAPYEGPATPTEEILVQIWQEVLGSERIGVLDNFFELGGDSIKAIQIAARLSKYHLKLEMKDLFRHPSISGVADKVKNELCSFDQGTVTGQVPLTPIQQWFFKEQFVKPDHWNQSVILPHQHWDIDRVVKAFQILVNHHDALRMIYSQQEQGIVQMNRGIEGELFAVEEHDFCQESDTDWRMKKQWDRMQGSLSLEEGKLIRLGVIHTTKEDYLCIIIHHLVIDGVSWRILLEDFHTLYENGCAQLPIKTSSYQAWANELQNYAQSKKLKQEIAYWQHIETNRGHELPKDNNGPNVYPMEDGETKTLTLEQEQTRELLTVVHRAYQTEINDLLLAALVLAIKTWTQGSKVLVSMEGHGREEVIAGVDVNRTVGWFTTVYPVLFEVQKSDIETVIQTVKETLRRVPAKGIGYGIIKYLSDDHLWETEPEISFNYLGQFDEPSNENLGGMEIAPENHSQHILDINGLVEEGKLKLSFTYNSYVFRSSTMQSLVDNYKAYLKAIIAHCKEKKETQRTPSDFGMKELSIEDLNDIFSALSK</sequence>
<keyword evidence="12" id="KW-1185">Reference proteome</keyword>
<evidence type="ECO:0000256" key="3">
    <source>
        <dbReference type="ARBA" id="ARBA00022450"/>
    </source>
</evidence>
<dbReference type="NCBIfam" id="TIGR01720">
    <property type="entry name" value="NRPS-para261"/>
    <property type="match status" value="1"/>
</dbReference>
<dbReference type="InterPro" id="IPR010060">
    <property type="entry name" value="NRPS_synth"/>
</dbReference>
<dbReference type="FunFam" id="3.40.50.980:FF:000001">
    <property type="entry name" value="Non-ribosomal peptide synthetase"/>
    <property type="match status" value="3"/>
</dbReference>
<dbReference type="PROSITE" id="PS00012">
    <property type="entry name" value="PHOSPHOPANTETHEINE"/>
    <property type="match status" value="3"/>
</dbReference>
<dbReference type="Pfam" id="PF00668">
    <property type="entry name" value="Condensation"/>
    <property type="match status" value="3"/>
</dbReference>
<gene>
    <name evidence="11" type="ORF">AWU65_14420</name>
</gene>
<feature type="region of interest" description="Disordered" evidence="9">
    <location>
        <begin position="2564"/>
        <end position="2587"/>
    </location>
</feature>
<evidence type="ECO:0000313" key="12">
    <source>
        <dbReference type="Proteomes" id="UP000076796"/>
    </source>
</evidence>
<dbReference type="NCBIfam" id="NF003417">
    <property type="entry name" value="PRK04813.1"/>
    <property type="match status" value="3"/>
</dbReference>
<evidence type="ECO:0000256" key="8">
    <source>
        <dbReference type="ARBA" id="ARBA00023268"/>
    </source>
</evidence>
<keyword evidence="4" id="KW-0597">Phosphoprotein</keyword>
<dbReference type="Pfam" id="PF00550">
    <property type="entry name" value="PP-binding"/>
    <property type="match status" value="3"/>
</dbReference>
<dbReference type="SUPFAM" id="SSF52777">
    <property type="entry name" value="CoA-dependent acyltransferases"/>
    <property type="match status" value="6"/>
</dbReference>
<dbReference type="SUPFAM" id="SSF56801">
    <property type="entry name" value="Acetyl-CoA synthetase-like"/>
    <property type="match status" value="3"/>
</dbReference>
<dbReference type="OrthoDB" id="9765680at2"/>
<dbReference type="InterPro" id="IPR020806">
    <property type="entry name" value="PKS_PP-bd"/>
</dbReference>
<evidence type="ECO:0000256" key="2">
    <source>
        <dbReference type="ARBA" id="ARBA00006432"/>
    </source>
</evidence>
<evidence type="ECO:0000256" key="1">
    <source>
        <dbReference type="ARBA" id="ARBA00001957"/>
    </source>
</evidence>
<dbReference type="GO" id="GO:0017000">
    <property type="term" value="P:antibiotic biosynthetic process"/>
    <property type="evidence" value="ECO:0007669"/>
    <property type="project" value="UniProtKB-KW"/>
</dbReference>
<dbReference type="InterPro" id="IPR006162">
    <property type="entry name" value="Ppantetheine_attach_site"/>
</dbReference>
<accession>A0A163K6Y4</accession>
<comment type="caution">
    <text evidence="11">The sequence shown here is derived from an EMBL/GenBank/DDBJ whole genome shotgun (WGS) entry which is preliminary data.</text>
</comment>
<evidence type="ECO:0000256" key="5">
    <source>
        <dbReference type="ARBA" id="ARBA00022598"/>
    </source>
</evidence>
<proteinExistence type="inferred from homology"/>
<dbReference type="Proteomes" id="UP000076796">
    <property type="component" value="Unassembled WGS sequence"/>
</dbReference>
<dbReference type="SMART" id="SM00823">
    <property type="entry name" value="PKS_PP"/>
    <property type="match status" value="3"/>
</dbReference>
<dbReference type="SUPFAM" id="SSF47336">
    <property type="entry name" value="ACP-like"/>
    <property type="match status" value="3"/>
</dbReference>
<organism evidence="11 12">
    <name type="scientific">Paenibacillus glucanolyticus</name>
    <dbReference type="NCBI Taxonomy" id="59843"/>
    <lineage>
        <taxon>Bacteria</taxon>
        <taxon>Bacillati</taxon>
        <taxon>Bacillota</taxon>
        <taxon>Bacilli</taxon>
        <taxon>Bacillales</taxon>
        <taxon>Paenibacillaceae</taxon>
        <taxon>Paenibacillus</taxon>
    </lineage>
</organism>
<dbReference type="Gene3D" id="1.10.1200.10">
    <property type="entry name" value="ACP-like"/>
    <property type="match status" value="3"/>
</dbReference>
<feature type="domain" description="Carrier" evidence="10">
    <location>
        <begin position="525"/>
        <end position="600"/>
    </location>
</feature>
<evidence type="ECO:0000256" key="6">
    <source>
        <dbReference type="ARBA" id="ARBA00022737"/>
    </source>
</evidence>
<dbReference type="RefSeq" id="WP_063478616.1">
    <property type="nucleotide sequence ID" value="NZ_CP147845.1"/>
</dbReference>
<dbReference type="GO" id="GO:0005829">
    <property type="term" value="C:cytosol"/>
    <property type="evidence" value="ECO:0007669"/>
    <property type="project" value="TreeGrafter"/>
</dbReference>
<dbReference type="PANTHER" id="PTHR45527:SF1">
    <property type="entry name" value="FATTY ACID SYNTHASE"/>
    <property type="match status" value="1"/>
</dbReference>
<dbReference type="PROSITE" id="PS50075">
    <property type="entry name" value="CARRIER"/>
    <property type="match status" value="3"/>
</dbReference>
<dbReference type="CDD" id="cd19531">
    <property type="entry name" value="LCL_NRPS-like"/>
    <property type="match status" value="2"/>
</dbReference>